<reference evidence="2" key="1">
    <citation type="submission" date="2020-05" db="EMBL/GenBank/DDBJ databases">
        <title>Mycena genomes resolve the evolution of fungal bioluminescence.</title>
        <authorList>
            <person name="Tsai I.J."/>
        </authorList>
    </citation>
    <scope>NUCLEOTIDE SEQUENCE</scope>
    <source>
        <strain evidence="2">CCC161011</strain>
    </source>
</reference>
<organism evidence="2 3">
    <name type="scientific">Mycena venus</name>
    <dbReference type="NCBI Taxonomy" id="2733690"/>
    <lineage>
        <taxon>Eukaryota</taxon>
        <taxon>Fungi</taxon>
        <taxon>Dikarya</taxon>
        <taxon>Basidiomycota</taxon>
        <taxon>Agaricomycotina</taxon>
        <taxon>Agaricomycetes</taxon>
        <taxon>Agaricomycetidae</taxon>
        <taxon>Agaricales</taxon>
        <taxon>Marasmiineae</taxon>
        <taxon>Mycenaceae</taxon>
        <taxon>Mycena</taxon>
    </lineage>
</organism>
<dbReference type="OrthoDB" id="3365698at2759"/>
<feature type="coiled-coil region" evidence="1">
    <location>
        <begin position="17"/>
        <end position="51"/>
    </location>
</feature>
<keyword evidence="1" id="KW-0175">Coiled coil</keyword>
<proteinExistence type="predicted"/>
<evidence type="ECO:0000313" key="2">
    <source>
        <dbReference type="EMBL" id="KAF7354318.1"/>
    </source>
</evidence>
<dbReference type="EMBL" id="JACAZI010000008">
    <property type="protein sequence ID" value="KAF7354318.1"/>
    <property type="molecule type" value="Genomic_DNA"/>
</dbReference>
<protein>
    <submittedName>
        <fullName evidence="2">F-box domain-containing protein</fullName>
    </submittedName>
</protein>
<name>A0A8H6Y514_9AGAR</name>
<accession>A0A8H6Y514</accession>
<gene>
    <name evidence="2" type="ORF">MVEN_01120200</name>
</gene>
<keyword evidence="3" id="KW-1185">Reference proteome</keyword>
<comment type="caution">
    <text evidence="2">The sequence shown here is derived from an EMBL/GenBank/DDBJ whole genome shotgun (WGS) entry which is preliminary data.</text>
</comment>
<evidence type="ECO:0000256" key="1">
    <source>
        <dbReference type="SAM" id="Coils"/>
    </source>
</evidence>
<dbReference type="AlphaFoldDB" id="A0A8H6Y514"/>
<evidence type="ECO:0000313" key="3">
    <source>
        <dbReference type="Proteomes" id="UP000620124"/>
    </source>
</evidence>
<dbReference type="Proteomes" id="UP000620124">
    <property type="component" value="Unassembled WGS sequence"/>
</dbReference>
<sequence>MRSFALPFAAARLSATIAMLSEELTRDVDEIAQLKEELSRLESRCAALEAYHIDYTGLLALVRRLPSEILLDIFALCWPGDLRLSSGATLKPVRGWLILHRNRSCGSLSLELDALSAQPEHIDFSEFVPNLKRLVAQLQPHAIAQAVSSLARLSNACAVRLEVFLDDWDQSHSAGLHIPQTSSNIASLLLEVTWDFDSHHCVQTFTEMLDGFTLPSLHDLSFKSSESDRDLLWSHLPFLSLAARSSFHTHLHSLQLASVCITEVRLVECLSAVPTLQQLAIADRSGQLLMTNAFLSALTRPQDDSRFFAPCTPPADPRLQVIPRIQRYYLFGLPRLTLGAKRIESNTFRKSHVLSKFS</sequence>